<evidence type="ECO:0000256" key="9">
    <source>
        <dbReference type="ARBA" id="ARBA00023136"/>
    </source>
</evidence>
<keyword evidence="16" id="KW-0812">Transmembrane</keyword>
<keyword evidence="6 14" id="KW-0560">Oxidoreductase</keyword>
<evidence type="ECO:0000256" key="2">
    <source>
        <dbReference type="ARBA" id="ARBA00004370"/>
    </source>
</evidence>
<proteinExistence type="evidence at transcript level"/>
<reference evidence="17" key="1">
    <citation type="journal article" date="2018" name="Genome Biol. Evol.">
        <title>A Comparative View on Sex Differentiation and Gametogenesis Genes in Lungfish and Coelacanths.</title>
        <authorList>
            <person name="Biscotti M.A."/>
            <person name="Adolfi M.C."/>
            <person name="Barucca M."/>
            <person name="Forconi M."/>
            <person name="Pallavicini A."/>
            <person name="Gerdol M."/>
            <person name="Canapa A."/>
            <person name="Schartl M."/>
        </authorList>
    </citation>
    <scope>NUCLEOTIDE SEQUENCE</scope>
</reference>
<evidence type="ECO:0000256" key="16">
    <source>
        <dbReference type="SAM" id="Phobius"/>
    </source>
</evidence>
<dbReference type="InterPro" id="IPR050196">
    <property type="entry name" value="Cytochrome_P450_Monoox"/>
</dbReference>
<dbReference type="GO" id="GO:0070330">
    <property type="term" value="F:aromatase activity"/>
    <property type="evidence" value="ECO:0007669"/>
    <property type="project" value="UniProtKB-EC"/>
</dbReference>
<dbReference type="CDD" id="cd20616">
    <property type="entry name" value="CYP19A1"/>
    <property type="match status" value="1"/>
</dbReference>
<dbReference type="GO" id="GO:0008585">
    <property type="term" value="P:female gonad development"/>
    <property type="evidence" value="ECO:0007669"/>
    <property type="project" value="TreeGrafter"/>
</dbReference>
<comment type="cofactor">
    <cofactor evidence="1 13">
        <name>heme</name>
        <dbReference type="ChEBI" id="CHEBI:30413"/>
    </cofactor>
</comment>
<dbReference type="GO" id="GO:0032355">
    <property type="term" value="P:response to estradiol"/>
    <property type="evidence" value="ECO:0007669"/>
    <property type="project" value="TreeGrafter"/>
</dbReference>
<dbReference type="PANTHER" id="PTHR24291:SF43">
    <property type="entry name" value="AROMATASE"/>
    <property type="match status" value="1"/>
</dbReference>
<dbReference type="InterPro" id="IPR036396">
    <property type="entry name" value="Cyt_P450_sf"/>
</dbReference>
<protein>
    <recommendedName>
        <fullName evidence="10">aromatase</fullName>
        <ecNumber evidence="10">1.14.14.14</ecNumber>
    </recommendedName>
    <alternativeName>
        <fullName evidence="12">Cytochrome P-450AROM</fullName>
    </alternativeName>
    <alternativeName>
        <fullName evidence="11">Estrogen synthase</fullName>
    </alternativeName>
</protein>
<evidence type="ECO:0000256" key="1">
    <source>
        <dbReference type="ARBA" id="ARBA00001971"/>
    </source>
</evidence>
<evidence type="ECO:0000256" key="14">
    <source>
        <dbReference type="RuleBase" id="RU000461"/>
    </source>
</evidence>
<dbReference type="SUPFAM" id="SSF48264">
    <property type="entry name" value="Cytochrome P450"/>
    <property type="match status" value="1"/>
</dbReference>
<dbReference type="Pfam" id="PF00067">
    <property type="entry name" value="p450"/>
    <property type="match status" value="1"/>
</dbReference>
<dbReference type="InterPro" id="IPR001128">
    <property type="entry name" value="Cyt_P450"/>
</dbReference>
<dbReference type="InterPro" id="IPR002401">
    <property type="entry name" value="Cyt_P450_E_grp-I"/>
</dbReference>
<dbReference type="EC" id="1.14.14.14" evidence="10"/>
<keyword evidence="8 14" id="KW-0503">Monooxygenase</keyword>
<evidence type="ECO:0000256" key="4">
    <source>
        <dbReference type="ARBA" id="ARBA00022617"/>
    </source>
</evidence>
<name>A0A2U9NKL2_PROAN</name>
<keyword evidence="5 13" id="KW-0479">Metal-binding</keyword>
<evidence type="ECO:0000256" key="11">
    <source>
        <dbReference type="ARBA" id="ARBA00042499"/>
    </source>
</evidence>
<dbReference type="PRINTS" id="PR00463">
    <property type="entry name" value="EP450I"/>
</dbReference>
<keyword evidence="15" id="KW-0175">Coiled coil</keyword>
<dbReference type="EMBL" id="MH329960">
    <property type="protein sequence ID" value="AWT24627.1"/>
    <property type="molecule type" value="mRNA"/>
</dbReference>
<organism evidence="17">
    <name type="scientific">Protopterus annectens</name>
    <name type="common">African lungfish</name>
    <dbReference type="NCBI Taxonomy" id="7888"/>
    <lineage>
        <taxon>Eukaryota</taxon>
        <taxon>Metazoa</taxon>
        <taxon>Chordata</taxon>
        <taxon>Craniata</taxon>
        <taxon>Vertebrata</taxon>
        <taxon>Euteleostomi</taxon>
        <taxon>Dipnomorpha</taxon>
        <taxon>Ceratodontiformes</taxon>
        <taxon>Lepidosirenoidei</taxon>
        <taxon>Protopteridae</taxon>
        <taxon>Protopterus</taxon>
    </lineage>
</organism>
<feature type="binding site" description="axial binding residue" evidence="13">
    <location>
        <position position="434"/>
    </location>
    <ligand>
        <name>heme</name>
        <dbReference type="ChEBI" id="CHEBI:30413"/>
    </ligand>
    <ligandPart>
        <name>Fe</name>
        <dbReference type="ChEBI" id="CHEBI:18248"/>
    </ligandPart>
</feature>
<dbReference type="FunFam" id="1.10.630.10:FF:000032">
    <property type="entry name" value="Cytochrome P450 aromatase"/>
    <property type="match status" value="1"/>
</dbReference>
<keyword evidence="16" id="KW-1133">Transmembrane helix</keyword>
<feature type="coiled-coil region" evidence="15">
    <location>
        <begin position="238"/>
        <end position="272"/>
    </location>
</feature>
<accession>A0A2U9NKL2</accession>
<evidence type="ECO:0000256" key="6">
    <source>
        <dbReference type="ARBA" id="ARBA00023002"/>
    </source>
</evidence>
<dbReference type="Gene3D" id="1.10.630.10">
    <property type="entry name" value="Cytochrome P450"/>
    <property type="match status" value="1"/>
</dbReference>
<feature type="transmembrane region" description="Helical" evidence="16">
    <location>
        <begin position="49"/>
        <end position="65"/>
    </location>
</feature>
<evidence type="ECO:0000256" key="3">
    <source>
        <dbReference type="ARBA" id="ARBA00010617"/>
    </source>
</evidence>
<keyword evidence="4 13" id="KW-0349">Heme</keyword>
<dbReference type="GO" id="GO:0020037">
    <property type="term" value="F:heme binding"/>
    <property type="evidence" value="ECO:0007669"/>
    <property type="project" value="InterPro"/>
</dbReference>
<dbReference type="GO" id="GO:0005506">
    <property type="term" value="F:iron ion binding"/>
    <property type="evidence" value="ECO:0007669"/>
    <property type="project" value="InterPro"/>
</dbReference>
<comment type="similarity">
    <text evidence="3 14">Belongs to the cytochrome P450 family.</text>
</comment>
<sequence>MIGILSSVQSITEVIPEVIAGSAAPLIFLILALIVIWNCKFRSSPPGPSFCMGIGPIVSYIHFLWKGIGKACNYYNDKYGEFVRVWIMGEETLIISRPSAAYNVLKHAGYCSRFGNEFGLQCVGMRENGIIFNNNPDSVKQIRPIFMKALTGSRLQNVTAVSVASTKAYLERLDQVTDNGQVNVLKLARLIVLDINNKLFLRVPLDENEILGKIQNYFDSWQTLLLKPHLFFKFSWLYKKHEENAQELRMSMKNLIMKKRQSIAESEKLEEDTDFATDLIFAQDHGDLTSENVCQCLLEMMIAAPDTMSVSLYFIFMLIAQHPDVQEGLIEEIKTVSGDNEVENSDLPQMKLMESCINEAMRYMPVVDIIMRRAMEDNVIDGHYIKKGTNVILNIKRMNRNEFFPKPNEFSLQNFETAVPNRYFQPFGSGPRACVGKHIAMVMMKVITATLLKKYKLHTLDGRTVDDIKNINNLSQHPEEPQSRLEMIFIARRKANP</sequence>
<feature type="transmembrane region" description="Helical" evidence="16">
    <location>
        <begin position="18"/>
        <end position="37"/>
    </location>
</feature>
<evidence type="ECO:0000256" key="7">
    <source>
        <dbReference type="ARBA" id="ARBA00023004"/>
    </source>
</evidence>
<keyword evidence="9 16" id="KW-0472">Membrane</keyword>
<evidence type="ECO:0000256" key="10">
    <source>
        <dbReference type="ARBA" id="ARBA00038885"/>
    </source>
</evidence>
<evidence type="ECO:0000256" key="5">
    <source>
        <dbReference type="ARBA" id="ARBA00022723"/>
    </source>
</evidence>
<keyword evidence="7 13" id="KW-0408">Iron</keyword>
<dbReference type="PRINTS" id="PR00385">
    <property type="entry name" value="P450"/>
</dbReference>
<evidence type="ECO:0000256" key="8">
    <source>
        <dbReference type="ARBA" id="ARBA00023033"/>
    </source>
</evidence>
<dbReference type="GO" id="GO:0005783">
    <property type="term" value="C:endoplasmic reticulum"/>
    <property type="evidence" value="ECO:0007669"/>
    <property type="project" value="TreeGrafter"/>
</dbReference>
<comment type="subcellular location">
    <subcellularLocation>
        <location evidence="2">Membrane</location>
    </subcellularLocation>
</comment>
<evidence type="ECO:0000256" key="12">
    <source>
        <dbReference type="ARBA" id="ARBA00043174"/>
    </source>
</evidence>
<evidence type="ECO:0000313" key="17">
    <source>
        <dbReference type="EMBL" id="AWT24627.1"/>
    </source>
</evidence>
<evidence type="ECO:0000256" key="15">
    <source>
        <dbReference type="SAM" id="Coils"/>
    </source>
</evidence>
<dbReference type="InterPro" id="IPR017972">
    <property type="entry name" value="Cyt_P450_CS"/>
</dbReference>
<dbReference type="AlphaFoldDB" id="A0A2U9NKL2"/>
<dbReference type="PANTHER" id="PTHR24291">
    <property type="entry name" value="CYTOCHROME P450 FAMILY 4"/>
    <property type="match status" value="1"/>
</dbReference>
<dbReference type="GO" id="GO:0016020">
    <property type="term" value="C:membrane"/>
    <property type="evidence" value="ECO:0007669"/>
    <property type="project" value="UniProtKB-SubCell"/>
</dbReference>
<dbReference type="PROSITE" id="PS00086">
    <property type="entry name" value="CYTOCHROME_P450"/>
    <property type="match status" value="1"/>
</dbReference>
<evidence type="ECO:0000256" key="13">
    <source>
        <dbReference type="PIRSR" id="PIRSR602401-1"/>
    </source>
</evidence>